<feature type="binding site" evidence="11">
    <location>
        <begin position="385"/>
        <end position="386"/>
    </location>
    <ligand>
        <name>ATP</name>
        <dbReference type="ChEBI" id="CHEBI:30616"/>
    </ligand>
</feature>
<evidence type="ECO:0000256" key="3">
    <source>
        <dbReference type="ARBA" id="ARBA00022605"/>
    </source>
</evidence>
<dbReference type="Pfam" id="PF13537">
    <property type="entry name" value="GATase_7"/>
    <property type="match status" value="1"/>
</dbReference>
<organism evidence="14 15">
    <name type="scientific">Salix brachista</name>
    <dbReference type="NCBI Taxonomy" id="2182728"/>
    <lineage>
        <taxon>Eukaryota</taxon>
        <taxon>Viridiplantae</taxon>
        <taxon>Streptophyta</taxon>
        <taxon>Embryophyta</taxon>
        <taxon>Tracheophyta</taxon>
        <taxon>Spermatophyta</taxon>
        <taxon>Magnoliopsida</taxon>
        <taxon>eudicotyledons</taxon>
        <taxon>Gunneridae</taxon>
        <taxon>Pentapetalae</taxon>
        <taxon>rosids</taxon>
        <taxon>fabids</taxon>
        <taxon>Malpighiales</taxon>
        <taxon>Salicaceae</taxon>
        <taxon>Saliceae</taxon>
        <taxon>Salix</taxon>
    </lineage>
</organism>
<evidence type="ECO:0000256" key="2">
    <source>
        <dbReference type="ARBA" id="ARBA00022598"/>
    </source>
</evidence>
<dbReference type="PANTHER" id="PTHR11772">
    <property type="entry name" value="ASPARAGINE SYNTHETASE"/>
    <property type="match status" value="1"/>
</dbReference>
<evidence type="ECO:0000256" key="10">
    <source>
        <dbReference type="PIRSR" id="PIRSR001589-1"/>
    </source>
</evidence>
<feature type="site" description="Important for beta-aspartyl-AMP intermediate formation" evidence="12">
    <location>
        <position position="387"/>
    </location>
</feature>
<name>A0A5N5LZP6_9ROSI</name>
<evidence type="ECO:0000256" key="1">
    <source>
        <dbReference type="ARBA" id="ARBA00005187"/>
    </source>
</evidence>
<evidence type="ECO:0000256" key="5">
    <source>
        <dbReference type="ARBA" id="ARBA00022840"/>
    </source>
</evidence>
<dbReference type="GO" id="GO:0005829">
    <property type="term" value="C:cytosol"/>
    <property type="evidence" value="ECO:0007669"/>
    <property type="project" value="TreeGrafter"/>
</dbReference>
<dbReference type="Gene3D" id="3.60.20.10">
    <property type="entry name" value="Glutamine Phosphoribosylpyrophosphate, subunit 1, domain 1"/>
    <property type="match status" value="1"/>
</dbReference>
<evidence type="ECO:0000256" key="8">
    <source>
        <dbReference type="ARBA" id="ARBA00048741"/>
    </source>
</evidence>
<keyword evidence="7 10" id="KW-0315">Glutamine amidotransferase</keyword>
<sequence>MCGILAVFGCTDNSQAKRARIVELSRRLRHRGPDWSGLHCHEDCYLAHQRLAIVDPASGDQPLYNQDKTVVVTVNGEIYNHKELRAQLKSHTFRTGSDCEVIAHLYEEHGENFVGMLDGMFSFVLLDTREKSFIAARDAIGITPLYIGWGLDGSVWFASEMKALSDDCERFTYLLPGHIYSSKQGGLRRWYNPTWYSEQIPSTPYDPLVLRGAFEKVSSEKMRYKQAVKLTAPGTVHTISRHHLCYHALIKFMLLSISELAVIKRLMTDVPFGVLLSGGLDSSLVAAVASRHLADAEAACQWGSQLHTFCIGLKGSPDTKAAREVADYLGTRHHEFHFTIQEGIDALEEVIYHIETFDVTTIRASTPMFLMSRKIKSLGVKMVISGEGSDEIFGGYLYFHKAPNKEEFHQETCQKIKALHLYDCLRANKSTSAWGVEARVPFLDKEFINIAMSIDPEWKMICMFASLLSRVLLFTGAIGYMVSNIRPDLGRIEKWILRNAFDDEKNPYLPKHILYRQKEQFSDGVGYSWIDGLKDHANKQVTDSMLMNASFVYPENTPTTKEAYYYRTIFEKFFPKVQYYSFLALDLLSSKVYSGAGFIYLIAACQHPGGPSVACSTAKAVEWDASWSKNLDPSGRAALGVHAAAYEETGDTKAANLMNGSPQKRLEMLEKTATVA</sequence>
<keyword evidence="15" id="KW-1185">Reference proteome</keyword>
<comment type="pathway">
    <text evidence="1">Amino-acid biosynthesis; L-asparagine biosynthesis; L-asparagine from L-aspartate (L-Gln route): step 1/1.</text>
</comment>
<feature type="binding site" evidence="11">
    <location>
        <position position="275"/>
    </location>
    <ligand>
        <name>ATP</name>
        <dbReference type="ChEBI" id="CHEBI:30616"/>
    </ligand>
</feature>
<feature type="binding site" evidence="11">
    <location>
        <position position="98"/>
    </location>
    <ligand>
        <name>L-glutamine</name>
        <dbReference type="ChEBI" id="CHEBI:58359"/>
    </ligand>
</feature>
<dbReference type="InterPro" id="IPR006426">
    <property type="entry name" value="Asn_synth_AEB"/>
</dbReference>
<dbReference type="InterPro" id="IPR050795">
    <property type="entry name" value="Asn_Synthetase"/>
</dbReference>
<evidence type="ECO:0000256" key="6">
    <source>
        <dbReference type="ARBA" id="ARBA00022888"/>
    </source>
</evidence>
<dbReference type="AlphaFoldDB" id="A0A5N5LZP6"/>
<dbReference type="PANTHER" id="PTHR11772:SF2">
    <property type="entry name" value="ASPARAGINE SYNTHETASE [GLUTAMINE-HYDROLYZING]"/>
    <property type="match status" value="1"/>
</dbReference>
<feature type="domain" description="Glutamine amidotransferase type-2" evidence="13">
    <location>
        <begin position="2"/>
        <end position="185"/>
    </location>
</feature>
<keyword evidence="3 10" id="KW-0028">Amino-acid biosynthesis</keyword>
<dbReference type="GO" id="GO:0006529">
    <property type="term" value="P:asparagine biosynthetic process"/>
    <property type="evidence" value="ECO:0007669"/>
    <property type="project" value="UniProtKB-KW"/>
</dbReference>
<evidence type="ECO:0000259" key="13">
    <source>
        <dbReference type="PROSITE" id="PS51278"/>
    </source>
</evidence>
<keyword evidence="2" id="KW-0436">Ligase</keyword>
<dbReference type="Gene3D" id="3.40.50.620">
    <property type="entry name" value="HUPs"/>
    <property type="match status" value="1"/>
</dbReference>
<dbReference type="GO" id="GO:0006950">
    <property type="term" value="P:response to stress"/>
    <property type="evidence" value="ECO:0007669"/>
    <property type="project" value="UniProtKB-ARBA"/>
</dbReference>
<evidence type="ECO:0000313" key="15">
    <source>
        <dbReference type="Proteomes" id="UP000326939"/>
    </source>
</evidence>
<dbReference type="Proteomes" id="UP000326939">
    <property type="component" value="Chromosome 7"/>
</dbReference>
<dbReference type="FunFam" id="3.40.50.620:FF:000055">
    <property type="entry name" value="Asparagine synthetase [glutamine-hydrolyzing]"/>
    <property type="match status" value="1"/>
</dbReference>
<comment type="catalytic activity">
    <reaction evidence="8 9">
        <text>L-aspartate + L-glutamine + ATP + H2O = L-asparagine + L-glutamate + AMP + diphosphate + H(+)</text>
        <dbReference type="Rhea" id="RHEA:12228"/>
        <dbReference type="ChEBI" id="CHEBI:15377"/>
        <dbReference type="ChEBI" id="CHEBI:15378"/>
        <dbReference type="ChEBI" id="CHEBI:29985"/>
        <dbReference type="ChEBI" id="CHEBI:29991"/>
        <dbReference type="ChEBI" id="CHEBI:30616"/>
        <dbReference type="ChEBI" id="CHEBI:33019"/>
        <dbReference type="ChEBI" id="CHEBI:58048"/>
        <dbReference type="ChEBI" id="CHEBI:58359"/>
        <dbReference type="ChEBI" id="CHEBI:456215"/>
        <dbReference type="EC" id="6.3.5.4"/>
    </reaction>
</comment>
<dbReference type="SUPFAM" id="SSF52402">
    <property type="entry name" value="Adenine nucleotide alpha hydrolases-like"/>
    <property type="match status" value="1"/>
</dbReference>
<evidence type="ECO:0000256" key="4">
    <source>
        <dbReference type="ARBA" id="ARBA00022741"/>
    </source>
</evidence>
<dbReference type="InterPro" id="IPR033738">
    <property type="entry name" value="AsnB_N"/>
</dbReference>
<dbReference type="InterPro" id="IPR001962">
    <property type="entry name" value="Asn_synthase"/>
</dbReference>
<dbReference type="InterPro" id="IPR014729">
    <property type="entry name" value="Rossmann-like_a/b/a_fold"/>
</dbReference>
<evidence type="ECO:0000256" key="11">
    <source>
        <dbReference type="PIRSR" id="PIRSR001589-2"/>
    </source>
</evidence>
<evidence type="ECO:0000256" key="12">
    <source>
        <dbReference type="PIRSR" id="PIRSR001589-3"/>
    </source>
</evidence>
<evidence type="ECO:0000313" key="14">
    <source>
        <dbReference type="EMBL" id="KAB5548168.1"/>
    </source>
</evidence>
<dbReference type="CDD" id="cd00712">
    <property type="entry name" value="AsnB"/>
    <property type="match status" value="1"/>
</dbReference>
<reference evidence="15" key="1">
    <citation type="journal article" date="2019" name="Gigascience">
        <title>De novo genome assembly of the endangered Acer yangbiense, a plant species with extremely small populations endemic to Yunnan Province, China.</title>
        <authorList>
            <person name="Yang J."/>
            <person name="Wariss H.M."/>
            <person name="Tao L."/>
            <person name="Zhang R."/>
            <person name="Yun Q."/>
            <person name="Hollingsworth P."/>
            <person name="Dao Z."/>
            <person name="Luo G."/>
            <person name="Guo H."/>
            <person name="Ma Y."/>
            <person name="Sun W."/>
        </authorList>
    </citation>
    <scope>NUCLEOTIDE SEQUENCE [LARGE SCALE GENOMIC DNA]</scope>
    <source>
        <strain evidence="15">cv. br00</strain>
    </source>
</reference>
<feature type="binding site" evidence="11">
    <location>
        <position position="311"/>
    </location>
    <ligand>
        <name>ATP</name>
        <dbReference type="ChEBI" id="CHEBI:30616"/>
    </ligand>
</feature>
<dbReference type="EMBL" id="VDCV01000007">
    <property type="protein sequence ID" value="KAB5548168.1"/>
    <property type="molecule type" value="Genomic_DNA"/>
</dbReference>
<evidence type="ECO:0000256" key="7">
    <source>
        <dbReference type="ARBA" id="ARBA00022962"/>
    </source>
</evidence>
<dbReference type="CDD" id="cd01991">
    <property type="entry name" value="Asn_synthase_B_C"/>
    <property type="match status" value="1"/>
</dbReference>
<keyword evidence="5 9" id="KW-0067">ATP-binding</keyword>
<protein>
    <recommendedName>
        <fullName evidence="9">Asparagine synthetase [glutamine-hydrolyzing]</fullName>
        <ecNumber evidence="9">6.3.5.4</ecNumber>
    </recommendedName>
</protein>
<keyword evidence="6 10" id="KW-0061">Asparagine biosynthesis</keyword>
<dbReference type="PIRSF" id="PIRSF001589">
    <property type="entry name" value="Asn_synthetase_glu-h"/>
    <property type="match status" value="1"/>
</dbReference>
<evidence type="ECO:0000256" key="9">
    <source>
        <dbReference type="PIRNR" id="PIRNR001589"/>
    </source>
</evidence>
<accession>A0A5N5LZP6</accession>
<dbReference type="FunFam" id="3.60.20.10:FF:000024">
    <property type="entry name" value="Asparagine synthetase [glutamine-hydrolyzing]"/>
    <property type="match status" value="1"/>
</dbReference>
<dbReference type="GO" id="GO:0004066">
    <property type="term" value="F:asparagine synthase (glutamine-hydrolyzing) activity"/>
    <property type="evidence" value="ECO:0007669"/>
    <property type="project" value="UniProtKB-EC"/>
</dbReference>
<dbReference type="Pfam" id="PF00733">
    <property type="entry name" value="Asn_synthase"/>
    <property type="match status" value="1"/>
</dbReference>
<dbReference type="InterPro" id="IPR029055">
    <property type="entry name" value="Ntn_hydrolases_N"/>
</dbReference>
<gene>
    <name evidence="14" type="ORF">DKX38_011574</name>
</gene>
<dbReference type="SUPFAM" id="SSF56235">
    <property type="entry name" value="N-terminal nucleophile aminohydrolases (Ntn hydrolases)"/>
    <property type="match status" value="1"/>
</dbReference>
<proteinExistence type="predicted"/>
<dbReference type="PROSITE" id="PS51278">
    <property type="entry name" value="GATASE_TYPE_2"/>
    <property type="match status" value="1"/>
</dbReference>
<dbReference type="EC" id="6.3.5.4" evidence="9"/>
<dbReference type="InterPro" id="IPR017932">
    <property type="entry name" value="GATase_2_dom"/>
</dbReference>
<keyword evidence="4 9" id="KW-0547">Nucleotide-binding</keyword>
<comment type="caution">
    <text evidence="14">The sequence shown here is derived from an EMBL/GenBank/DDBJ whole genome shotgun (WGS) entry which is preliminary data.</text>
</comment>
<dbReference type="NCBIfam" id="TIGR01536">
    <property type="entry name" value="asn_synth_AEB"/>
    <property type="match status" value="1"/>
</dbReference>
<feature type="active site" description="For GATase activity" evidence="10">
    <location>
        <position position="2"/>
    </location>
</feature>
<dbReference type="GO" id="GO:0005524">
    <property type="term" value="F:ATP binding"/>
    <property type="evidence" value="ECO:0007669"/>
    <property type="project" value="UniProtKB-KW"/>
</dbReference>